<reference evidence="4" key="1">
    <citation type="submission" date="2016-05" db="EMBL/GenBank/DDBJ databases">
        <authorList>
            <person name="Sharaf H."/>
        </authorList>
    </citation>
    <scope>NUCLEOTIDE SEQUENCE [LARGE SCALE GENOMIC DNA]</scope>
    <source>
        <strain evidence="4">H</strain>
    </source>
</reference>
<dbReference type="EMBL" id="CWHQ02000001">
    <property type="protein sequence ID" value="SBO19575.1"/>
    <property type="molecule type" value="Genomic_DNA"/>
</dbReference>
<evidence type="ECO:0000256" key="2">
    <source>
        <dbReference type="SAM" id="MobiDB-lite"/>
    </source>
</evidence>
<feature type="region of interest" description="Disordered" evidence="2">
    <location>
        <begin position="253"/>
        <end position="289"/>
    </location>
</feature>
<gene>
    <name evidence="3" type="ORF">PKNA1_C2_1333300</name>
</gene>
<dbReference type="AlphaFoldDB" id="A0A1A7VCA7"/>
<organism evidence="3 4">
    <name type="scientific">Plasmodium knowlesi (strain H)</name>
    <dbReference type="NCBI Taxonomy" id="5851"/>
    <lineage>
        <taxon>Eukaryota</taxon>
        <taxon>Sar</taxon>
        <taxon>Alveolata</taxon>
        <taxon>Apicomplexa</taxon>
        <taxon>Aconoidasida</taxon>
        <taxon>Haemosporida</taxon>
        <taxon>Plasmodiidae</taxon>
        <taxon>Plasmodium</taxon>
        <taxon>Plasmodium (Plasmodium)</taxon>
    </lineage>
</organism>
<proteinExistence type="predicted"/>
<feature type="coiled-coil region" evidence="1">
    <location>
        <begin position="174"/>
        <end position="201"/>
    </location>
</feature>
<dbReference type="Proteomes" id="UP000182128">
    <property type="component" value="Unassembled WGS sequence"/>
</dbReference>
<feature type="compositionally biased region" description="Basic and acidic residues" evidence="2">
    <location>
        <begin position="268"/>
        <end position="284"/>
    </location>
</feature>
<evidence type="ECO:0000313" key="3">
    <source>
        <dbReference type="EMBL" id="SBO19575.1"/>
    </source>
</evidence>
<accession>A0A1A7VCA7</accession>
<evidence type="ECO:0000313" key="4">
    <source>
        <dbReference type="Proteomes" id="UP000182128"/>
    </source>
</evidence>
<protein>
    <submittedName>
        <fullName evidence="3">Uncharacterized protein</fullName>
    </submittedName>
</protein>
<keyword evidence="1" id="KW-0175">Coiled coil</keyword>
<name>A0A1A7VCA7_PLAKH</name>
<sequence>MRTFLNEIEDLINEGEVKRNFNEAEELMGNTCRELIEKKEKINNSPIHEKIKLFLEEVNFINYALDEYAKENQRRKEILDREKEQLGELPSHGEYFPSKEQDEILDDVIFWELGLKETSPAVDNAKKLLLLISENFEKIENKEFVLTTEKALDIRIDDFRRNEISADYFSKKICQIHADTVNQLAREVEEKEKNALTMCQENTSKDGSETNPNDEPSKVNLTVVSSMEENPAGAGTEGGALSNVFLPLNEKSGEANCTGKGRCPHTSNPEERNPRRKNRNEQKMVHSNFFHKKKMKLMERWQKVAEESRLMKDSDSSC</sequence>
<evidence type="ECO:0000256" key="1">
    <source>
        <dbReference type="SAM" id="Coils"/>
    </source>
</evidence>